<dbReference type="CDD" id="cd16328">
    <property type="entry name" value="RseA_N"/>
    <property type="match status" value="1"/>
</dbReference>
<evidence type="ECO:0000259" key="1">
    <source>
        <dbReference type="Pfam" id="PF03872"/>
    </source>
</evidence>
<dbReference type="PANTHER" id="PTHR38104:SF1">
    <property type="entry name" value="ANTI-SIGMA-E FACTOR RSEA"/>
    <property type="match status" value="1"/>
</dbReference>
<protein>
    <submittedName>
        <fullName evidence="2">Anti-RNA polymerase sigma factor SigE</fullName>
    </submittedName>
</protein>
<evidence type="ECO:0000313" key="2">
    <source>
        <dbReference type="EMBL" id="SPT68862.1"/>
    </source>
</evidence>
<dbReference type="InterPro" id="IPR005572">
    <property type="entry name" value="Anti-sigma_E_RseA_N"/>
</dbReference>
<dbReference type="Proteomes" id="UP000250086">
    <property type="component" value="Unassembled WGS sequence"/>
</dbReference>
<dbReference type="Gene3D" id="1.10.10.880">
    <property type="entry name" value="Anti sigma-E protein RseA, N-terminal domain"/>
    <property type="match status" value="1"/>
</dbReference>
<dbReference type="Pfam" id="PF03872">
    <property type="entry name" value="RseA_N"/>
    <property type="match status" value="1"/>
</dbReference>
<dbReference type="SUPFAM" id="SSF89069">
    <property type="entry name" value="N-terminal, cytoplasmic domain of anti-sigmaE factor RseA"/>
    <property type="match status" value="1"/>
</dbReference>
<sequence>MFANNKNDINEQISAIFDGEELPHGELVQSRSDAAKKHMQNWSLIGSALRDELPAKIDTNFADSVMAKLELEENVGLAKIKSDLSDQVEVNQKQKYRLINIFKRSAIIATEIAVAASVAVFTVVGWQTYLAGDIGSSYDGSMTAQSLGPIGGINLASYQNNGPHVINLNSASQTPAMQTEALKQMQHKEMQRINTYVKGYVLDNSLK</sequence>
<organism evidence="2 3">
    <name type="scientific">Anaerobiospirillum thomasii</name>
    <dbReference type="NCBI Taxonomy" id="179995"/>
    <lineage>
        <taxon>Bacteria</taxon>
        <taxon>Pseudomonadati</taxon>
        <taxon>Pseudomonadota</taxon>
        <taxon>Gammaproteobacteria</taxon>
        <taxon>Aeromonadales</taxon>
        <taxon>Succinivibrionaceae</taxon>
        <taxon>Anaerobiospirillum</taxon>
    </lineage>
</organism>
<gene>
    <name evidence="2" type="ORF">NCTC13093_00208</name>
</gene>
<evidence type="ECO:0000313" key="3">
    <source>
        <dbReference type="Proteomes" id="UP000250086"/>
    </source>
</evidence>
<dbReference type="RefSeq" id="WP_113743077.1">
    <property type="nucleotide sequence ID" value="NZ_UAPU01000006.1"/>
</dbReference>
<proteinExistence type="predicted"/>
<accession>A0A2X0WQL1</accession>
<dbReference type="OrthoDB" id="6194196at2"/>
<feature type="domain" description="Anti sigma-E protein RseA N-terminal" evidence="1">
    <location>
        <begin position="10"/>
        <end position="78"/>
    </location>
</feature>
<dbReference type="InterPro" id="IPR036147">
    <property type="entry name" value="Anti-sigma_E_RseA_N_sf"/>
</dbReference>
<dbReference type="GO" id="GO:0016989">
    <property type="term" value="F:sigma factor antagonist activity"/>
    <property type="evidence" value="ECO:0007669"/>
    <property type="project" value="InterPro"/>
</dbReference>
<keyword evidence="3" id="KW-1185">Reference proteome</keyword>
<dbReference type="EMBL" id="UAPV01000001">
    <property type="protein sequence ID" value="SPT68862.1"/>
    <property type="molecule type" value="Genomic_DNA"/>
</dbReference>
<dbReference type="PANTHER" id="PTHR38104">
    <property type="match status" value="1"/>
</dbReference>
<dbReference type="AlphaFoldDB" id="A0A2X0WQL1"/>
<name>A0A2X0WQL1_9GAMM</name>
<reference evidence="2 3" key="1">
    <citation type="submission" date="2018-06" db="EMBL/GenBank/DDBJ databases">
        <authorList>
            <consortium name="Pathogen Informatics"/>
            <person name="Doyle S."/>
        </authorList>
    </citation>
    <scope>NUCLEOTIDE SEQUENCE [LARGE SCALE GENOMIC DNA]</scope>
    <source>
        <strain evidence="2 3">NCTC13093</strain>
    </source>
</reference>
<dbReference type="InterPro" id="IPR052383">
    <property type="entry name" value="Anti-sigma-E_RseA-like"/>
</dbReference>